<protein>
    <recommendedName>
        <fullName evidence="1">HNH nuclease domain-containing protein</fullName>
    </recommendedName>
</protein>
<reference evidence="2" key="1">
    <citation type="journal article" date="2015" name="Nature">
        <title>Complex archaea that bridge the gap between prokaryotes and eukaryotes.</title>
        <authorList>
            <person name="Spang A."/>
            <person name="Saw J.H."/>
            <person name="Jorgensen S.L."/>
            <person name="Zaremba-Niedzwiedzka K."/>
            <person name="Martijn J."/>
            <person name="Lind A.E."/>
            <person name="van Eijk R."/>
            <person name="Schleper C."/>
            <person name="Guy L."/>
            <person name="Ettema T.J."/>
        </authorList>
    </citation>
    <scope>NUCLEOTIDE SEQUENCE</scope>
</reference>
<dbReference type="AlphaFoldDB" id="A0A0F9PDD6"/>
<dbReference type="InterPro" id="IPR003615">
    <property type="entry name" value="HNH_nuc"/>
</dbReference>
<evidence type="ECO:0000313" key="2">
    <source>
        <dbReference type="EMBL" id="KKM91362.1"/>
    </source>
</evidence>
<feature type="domain" description="HNH nuclease" evidence="1">
    <location>
        <begin position="195"/>
        <end position="244"/>
    </location>
</feature>
<dbReference type="SMART" id="SM00507">
    <property type="entry name" value="HNHc"/>
    <property type="match status" value="1"/>
</dbReference>
<evidence type="ECO:0000259" key="1">
    <source>
        <dbReference type="SMART" id="SM00507"/>
    </source>
</evidence>
<organism evidence="2">
    <name type="scientific">marine sediment metagenome</name>
    <dbReference type="NCBI Taxonomy" id="412755"/>
    <lineage>
        <taxon>unclassified sequences</taxon>
        <taxon>metagenomes</taxon>
        <taxon>ecological metagenomes</taxon>
    </lineage>
</organism>
<dbReference type="EMBL" id="LAZR01006544">
    <property type="protein sequence ID" value="KKM91362.1"/>
    <property type="molecule type" value="Genomic_DNA"/>
</dbReference>
<proteinExistence type="predicted"/>
<dbReference type="CDD" id="cd00085">
    <property type="entry name" value="HNHc"/>
    <property type="match status" value="1"/>
</dbReference>
<name>A0A0F9PDD6_9ZZZZ</name>
<gene>
    <name evidence="2" type="ORF">LCGC14_1229310</name>
</gene>
<sequence>MEICYTYGMAKHGLEIIDEDIDDLISDENPEKLSRNVQIFLDKQNEFGEFMQDFNKGKIFTKMYQTEDPEFSKKSYYQFWHKLCCNLEKDTNIVCNRKPVRHRVTQISEVAKICNGSNVTITRFINECTGKGLMARFLFKEEKLFVLNPKYVLNGNKMPVLLFRLFNLDEVIEDYDFREAKKVYQEYLRSDRWNETRNKILEMDNFKCVNCDSSDNLQVHHLTYKNIGHEQDKDLITLCKKCHYNLFHDSSRKVFLCNQKTDENFLLGENWEIKISRDNSKPEISLFLSPEAFECLRKENASAAI</sequence>
<comment type="caution">
    <text evidence="2">The sequence shown here is derived from an EMBL/GenBank/DDBJ whole genome shotgun (WGS) entry which is preliminary data.</text>
</comment>
<accession>A0A0F9PDD6</accession>